<dbReference type="InterPro" id="IPR044038">
    <property type="entry name" value="dATP/dGTP_diPOhydrolase_N"/>
</dbReference>
<proteinExistence type="predicted"/>
<comment type="caution">
    <text evidence="2">The sequence shown here is derived from an EMBL/GenBank/DDBJ whole genome shotgun (WGS) entry which is preliminary data.</text>
</comment>
<evidence type="ECO:0000259" key="1">
    <source>
        <dbReference type="Pfam" id="PF18909"/>
    </source>
</evidence>
<gene>
    <name evidence="2" type="ORF">LCGC14_2025630</name>
</gene>
<sequence length="136" mass="14807">MSNMPTTPDAGGIIIRGVNGPPQSTVTIHTTLSVKGGLPDDPKGRKDIPLYTGVLDYFPDALIEVAKCSKAGNDQHNPGEPLHWAKEKSTDHADCIMRHLMQRGTRDTDGILHSAKIAWRALAQLQIELDEGNDDE</sequence>
<accession>A0A0F9H9L5</accession>
<dbReference type="Pfam" id="PF18909">
    <property type="entry name" value="dGTP_diPhyd_N"/>
    <property type="match status" value="1"/>
</dbReference>
<organism evidence="2">
    <name type="scientific">marine sediment metagenome</name>
    <dbReference type="NCBI Taxonomy" id="412755"/>
    <lineage>
        <taxon>unclassified sequences</taxon>
        <taxon>metagenomes</taxon>
        <taxon>ecological metagenomes</taxon>
    </lineage>
</organism>
<feature type="domain" description="dATP/dGTP diphosphohydrolase N-terminal" evidence="1">
    <location>
        <begin position="55"/>
        <end position="131"/>
    </location>
</feature>
<evidence type="ECO:0000313" key="2">
    <source>
        <dbReference type="EMBL" id="KKL78360.1"/>
    </source>
</evidence>
<protein>
    <recommendedName>
        <fullName evidence="1">dATP/dGTP diphosphohydrolase N-terminal domain-containing protein</fullName>
    </recommendedName>
</protein>
<dbReference type="AlphaFoldDB" id="A0A0F9H9L5"/>
<dbReference type="EMBL" id="LAZR01023482">
    <property type="protein sequence ID" value="KKL78360.1"/>
    <property type="molecule type" value="Genomic_DNA"/>
</dbReference>
<reference evidence="2" key="1">
    <citation type="journal article" date="2015" name="Nature">
        <title>Complex archaea that bridge the gap between prokaryotes and eukaryotes.</title>
        <authorList>
            <person name="Spang A."/>
            <person name="Saw J.H."/>
            <person name="Jorgensen S.L."/>
            <person name="Zaremba-Niedzwiedzka K."/>
            <person name="Martijn J."/>
            <person name="Lind A.E."/>
            <person name="van Eijk R."/>
            <person name="Schleper C."/>
            <person name="Guy L."/>
            <person name="Ettema T.J."/>
        </authorList>
    </citation>
    <scope>NUCLEOTIDE SEQUENCE</scope>
</reference>
<name>A0A0F9H9L5_9ZZZZ</name>